<dbReference type="InterPro" id="IPR019632">
    <property type="entry name" value="DUF2497"/>
</dbReference>
<dbReference type="EMBL" id="CP015625">
    <property type="protein sequence ID" value="AQT47534.1"/>
    <property type="molecule type" value="Genomic_DNA"/>
</dbReference>
<dbReference type="Pfam" id="PF10691">
    <property type="entry name" value="DUF2497"/>
    <property type="match status" value="1"/>
</dbReference>
<gene>
    <name evidence="2" type="ORF">BBC0122_014250</name>
</gene>
<feature type="compositionally biased region" description="Polar residues" evidence="1">
    <location>
        <begin position="29"/>
        <end position="42"/>
    </location>
</feature>
<name>A0A1U9MI11_9HYPH</name>
<reference evidence="2 3" key="1">
    <citation type="submission" date="2016-11" db="EMBL/GenBank/DDBJ databases">
        <title>Comparative genomics of Bartonella apis.</title>
        <authorList>
            <person name="Engel P."/>
        </authorList>
    </citation>
    <scope>NUCLEOTIDE SEQUENCE [LARGE SCALE GENOMIC DNA]</scope>
    <source>
        <strain evidence="2 3">BBC0122</strain>
    </source>
</reference>
<sequence length="256" mass="28209">MAQSSNALKEPTTDEILASIREIIEENTGRVNPRSNEINEAVNSVGARDTSRVKAARTAATAKTASPDETASPADKNVSANNPEALTVDDAMKALAARIGLGGQEDHGSANQNPENEGYDAGTADQRVQAATSDETSRQQDSGPLNGEQQPEMADSAEAVESRNHYQNTEKADLSARQDVDNSDGRNFENETDNEMRYPELEFNPKLWDDVESLAQEVLRPVLLKWLQNHWSSLVERILQEEIIKAFEKKFPSDRD</sequence>
<evidence type="ECO:0000313" key="2">
    <source>
        <dbReference type="EMBL" id="AQT47534.1"/>
    </source>
</evidence>
<feature type="compositionally biased region" description="Polar residues" evidence="1">
    <location>
        <begin position="129"/>
        <end position="149"/>
    </location>
</feature>
<dbReference type="OrthoDB" id="7189469at2"/>
<proteinExistence type="predicted"/>
<dbReference type="Proteomes" id="UP000189632">
    <property type="component" value="Chromosome"/>
</dbReference>
<feature type="compositionally biased region" description="Low complexity" evidence="1">
    <location>
        <begin position="56"/>
        <end position="65"/>
    </location>
</feature>
<accession>A0A1U9MI11</accession>
<dbReference type="AlphaFoldDB" id="A0A1U9MI11"/>
<protein>
    <submittedName>
        <fullName evidence="2">Cell pole-organizing protein PopZ</fullName>
    </submittedName>
</protein>
<keyword evidence="3" id="KW-1185">Reference proteome</keyword>
<feature type="region of interest" description="Disordered" evidence="1">
    <location>
        <begin position="28"/>
        <end position="86"/>
    </location>
</feature>
<dbReference type="KEGG" id="bapi:BBC0122_014250"/>
<dbReference type="RefSeq" id="WP_077992554.1">
    <property type="nucleotide sequence ID" value="NZ_CP015625.1"/>
</dbReference>
<feature type="compositionally biased region" description="Basic and acidic residues" evidence="1">
    <location>
        <begin position="160"/>
        <end position="193"/>
    </location>
</feature>
<evidence type="ECO:0000313" key="3">
    <source>
        <dbReference type="Proteomes" id="UP000189632"/>
    </source>
</evidence>
<organism evidence="2 3">
    <name type="scientific">Bartonella choladocola</name>
    <dbReference type="NCBI Taxonomy" id="2750995"/>
    <lineage>
        <taxon>Bacteria</taxon>
        <taxon>Pseudomonadati</taxon>
        <taxon>Pseudomonadota</taxon>
        <taxon>Alphaproteobacteria</taxon>
        <taxon>Hyphomicrobiales</taxon>
        <taxon>Bartonellaceae</taxon>
        <taxon>Bartonella</taxon>
    </lineage>
</organism>
<feature type="region of interest" description="Disordered" evidence="1">
    <location>
        <begin position="98"/>
        <end position="193"/>
    </location>
</feature>
<evidence type="ECO:0000256" key="1">
    <source>
        <dbReference type="SAM" id="MobiDB-lite"/>
    </source>
</evidence>